<evidence type="ECO:0000313" key="2">
    <source>
        <dbReference type="Proteomes" id="UP000184305"/>
    </source>
</evidence>
<dbReference type="STRING" id="1220495.SAMN05216288_0462"/>
<dbReference type="InterPro" id="IPR019670">
    <property type="entry name" value="DUF2523"/>
</dbReference>
<evidence type="ECO:0000313" key="1">
    <source>
        <dbReference type="EMBL" id="SHN06871.1"/>
    </source>
</evidence>
<evidence type="ECO:0008006" key="3">
    <source>
        <dbReference type="Google" id="ProtNLM"/>
    </source>
</evidence>
<dbReference type="AlphaFoldDB" id="A0A1M7NS20"/>
<gene>
    <name evidence="1" type="ORF">SAMN05216288_0462</name>
</gene>
<sequence length="119" mass="13376">MLEWLGGFLDQIIVFFQWVWDFLTVGIYTFVKDGLVLLTKAAMYSWFQIQLLALEVAYEAAQDVIADIGVAEAVRKRYGDLPGDVASTLSFFGIPQALNIIFSALSTRFALKFVPFIGR</sequence>
<organism evidence="1 2">
    <name type="scientific">Phytopseudomonas punonensis</name>
    <dbReference type="NCBI Taxonomy" id="1220495"/>
    <lineage>
        <taxon>Bacteria</taxon>
        <taxon>Pseudomonadati</taxon>
        <taxon>Pseudomonadota</taxon>
        <taxon>Gammaproteobacteria</taxon>
        <taxon>Pseudomonadales</taxon>
        <taxon>Pseudomonadaceae</taxon>
        <taxon>Phytopseudomonas</taxon>
    </lineage>
</organism>
<name>A0A1M7NS20_9GAMM</name>
<dbReference type="RefSeq" id="WP_073268629.1">
    <property type="nucleotide sequence ID" value="NZ_FRBQ01000013.1"/>
</dbReference>
<reference evidence="2" key="1">
    <citation type="submission" date="2016-11" db="EMBL/GenBank/DDBJ databases">
        <authorList>
            <person name="Varghese N."/>
            <person name="Submissions S."/>
        </authorList>
    </citation>
    <scope>NUCLEOTIDE SEQUENCE [LARGE SCALE GENOMIC DNA]</scope>
    <source>
        <strain evidence="2">CECT 8089</strain>
    </source>
</reference>
<protein>
    <recommendedName>
        <fullName evidence="3">DUF2523 domain-containing protein</fullName>
    </recommendedName>
</protein>
<proteinExistence type="predicted"/>
<accession>A0A1M7NS20</accession>
<dbReference type="Proteomes" id="UP000184305">
    <property type="component" value="Unassembled WGS sequence"/>
</dbReference>
<dbReference type="EMBL" id="FRBQ01000013">
    <property type="protein sequence ID" value="SHN06871.1"/>
    <property type="molecule type" value="Genomic_DNA"/>
</dbReference>
<dbReference type="OrthoDB" id="6884384at2"/>
<dbReference type="Pfam" id="PF10734">
    <property type="entry name" value="DUF2523"/>
    <property type="match status" value="1"/>
</dbReference>
<keyword evidence="2" id="KW-1185">Reference proteome</keyword>